<dbReference type="EMBL" id="BAAATD010000002">
    <property type="protein sequence ID" value="GAA2588058.1"/>
    <property type="molecule type" value="Genomic_DNA"/>
</dbReference>
<evidence type="ECO:0000313" key="10">
    <source>
        <dbReference type="Proteomes" id="UP001501509"/>
    </source>
</evidence>
<comment type="caution">
    <text evidence="9">The sequence shown here is derived from an EMBL/GenBank/DDBJ whole genome shotgun (WGS) entry which is preliminary data.</text>
</comment>
<evidence type="ECO:0000313" key="9">
    <source>
        <dbReference type="EMBL" id="GAA2588058.1"/>
    </source>
</evidence>
<name>A0ABP6BUF5_9ACTN</name>
<feature type="transmembrane region" description="Helical" evidence="7">
    <location>
        <begin position="56"/>
        <end position="81"/>
    </location>
</feature>
<keyword evidence="6 7" id="KW-0472">Membrane</keyword>
<keyword evidence="4 7" id="KW-0812">Transmembrane</keyword>
<proteinExistence type="inferred from homology"/>
<dbReference type="Pfam" id="PF00528">
    <property type="entry name" value="BPD_transp_1"/>
    <property type="match status" value="1"/>
</dbReference>
<feature type="transmembrane region" description="Helical" evidence="7">
    <location>
        <begin position="216"/>
        <end position="235"/>
    </location>
</feature>
<sequence length="253" mass="26778">MIRGGLGVLVFLALAEAATRLEIIKSSVLPPMSAVVRQAVLLTADSEFLRDVWATLYVWAFGMVITVAVGVPLGVLLGSLPAVNRAAKGIVEFLRPIPSVALVPLAIVIAQSDLGMKTTVIVYASLWPVLINTMYGMQEVDPLAKETLRSYGFGRLAVLRRVALPSATPFIATGVRLAASVGLILAVSAELLAGGSHGIGVFILRQSSGIDTLDEVLAAAVWAGAIGLVVNQALIQLERTMFRWHTVRTEAAL</sequence>
<dbReference type="SUPFAM" id="SSF161098">
    <property type="entry name" value="MetI-like"/>
    <property type="match status" value="1"/>
</dbReference>
<organism evidence="9 10">
    <name type="scientific">Actinomadura fulvescens</name>
    <dbReference type="NCBI Taxonomy" id="46160"/>
    <lineage>
        <taxon>Bacteria</taxon>
        <taxon>Bacillati</taxon>
        <taxon>Actinomycetota</taxon>
        <taxon>Actinomycetes</taxon>
        <taxon>Streptosporangiales</taxon>
        <taxon>Thermomonosporaceae</taxon>
        <taxon>Actinomadura</taxon>
    </lineage>
</organism>
<gene>
    <name evidence="9" type="ORF">GCM10010411_21170</name>
</gene>
<comment type="similarity">
    <text evidence="7">Belongs to the binding-protein-dependent transport system permease family.</text>
</comment>
<accession>A0ABP6BUF5</accession>
<dbReference type="CDD" id="cd06261">
    <property type="entry name" value="TM_PBP2"/>
    <property type="match status" value="1"/>
</dbReference>
<evidence type="ECO:0000256" key="2">
    <source>
        <dbReference type="ARBA" id="ARBA00022448"/>
    </source>
</evidence>
<evidence type="ECO:0000256" key="4">
    <source>
        <dbReference type="ARBA" id="ARBA00022692"/>
    </source>
</evidence>
<dbReference type="Proteomes" id="UP001501509">
    <property type="component" value="Unassembled WGS sequence"/>
</dbReference>
<dbReference type="PROSITE" id="PS50928">
    <property type="entry name" value="ABC_TM1"/>
    <property type="match status" value="1"/>
</dbReference>
<evidence type="ECO:0000256" key="1">
    <source>
        <dbReference type="ARBA" id="ARBA00004651"/>
    </source>
</evidence>
<keyword evidence="3" id="KW-1003">Cell membrane</keyword>
<comment type="subcellular location">
    <subcellularLocation>
        <location evidence="1 7">Cell membrane</location>
        <topology evidence="1 7">Multi-pass membrane protein</topology>
    </subcellularLocation>
</comment>
<feature type="domain" description="ABC transmembrane type-1" evidence="8">
    <location>
        <begin position="52"/>
        <end position="234"/>
    </location>
</feature>
<keyword evidence="2 7" id="KW-0813">Transport</keyword>
<keyword evidence="10" id="KW-1185">Reference proteome</keyword>
<dbReference type="PANTHER" id="PTHR30151">
    <property type="entry name" value="ALKANE SULFONATE ABC TRANSPORTER-RELATED, MEMBRANE SUBUNIT"/>
    <property type="match status" value="1"/>
</dbReference>
<evidence type="ECO:0000256" key="5">
    <source>
        <dbReference type="ARBA" id="ARBA00022989"/>
    </source>
</evidence>
<evidence type="ECO:0000256" key="3">
    <source>
        <dbReference type="ARBA" id="ARBA00022475"/>
    </source>
</evidence>
<feature type="transmembrane region" description="Helical" evidence="7">
    <location>
        <begin position="183"/>
        <end position="204"/>
    </location>
</feature>
<evidence type="ECO:0000256" key="7">
    <source>
        <dbReference type="RuleBase" id="RU363032"/>
    </source>
</evidence>
<protein>
    <submittedName>
        <fullName evidence="9">ABC transporter permease</fullName>
    </submittedName>
</protein>
<keyword evidence="5 7" id="KW-1133">Transmembrane helix</keyword>
<evidence type="ECO:0000256" key="6">
    <source>
        <dbReference type="ARBA" id="ARBA00023136"/>
    </source>
</evidence>
<dbReference type="InterPro" id="IPR000515">
    <property type="entry name" value="MetI-like"/>
</dbReference>
<reference evidence="10" key="1">
    <citation type="journal article" date="2019" name="Int. J. Syst. Evol. Microbiol.">
        <title>The Global Catalogue of Microorganisms (GCM) 10K type strain sequencing project: providing services to taxonomists for standard genome sequencing and annotation.</title>
        <authorList>
            <consortium name="The Broad Institute Genomics Platform"/>
            <consortium name="The Broad Institute Genome Sequencing Center for Infectious Disease"/>
            <person name="Wu L."/>
            <person name="Ma J."/>
        </authorList>
    </citation>
    <scope>NUCLEOTIDE SEQUENCE [LARGE SCALE GENOMIC DNA]</scope>
    <source>
        <strain evidence="10">JCM 6833</strain>
    </source>
</reference>
<evidence type="ECO:0000259" key="8">
    <source>
        <dbReference type="PROSITE" id="PS50928"/>
    </source>
</evidence>
<dbReference type="PANTHER" id="PTHR30151:SF16">
    <property type="entry name" value="ABC TRANSPORTER PERMEASE PROTEIN"/>
    <property type="match status" value="1"/>
</dbReference>
<dbReference type="Gene3D" id="1.10.3720.10">
    <property type="entry name" value="MetI-like"/>
    <property type="match status" value="1"/>
</dbReference>
<dbReference type="InterPro" id="IPR035906">
    <property type="entry name" value="MetI-like_sf"/>
</dbReference>